<dbReference type="InterPro" id="IPR016947">
    <property type="entry name" value="UCP030140"/>
</dbReference>
<proteinExistence type="predicted"/>
<comment type="caution">
    <text evidence="1">The sequence shown here is derived from an EMBL/GenBank/DDBJ whole genome shotgun (WGS) entry which is preliminary data.</text>
</comment>
<dbReference type="PIRSF" id="PIRSF030140">
    <property type="entry name" value="UCP030140"/>
    <property type="match status" value="1"/>
</dbReference>
<name>A0ABW3U5R9_9BACL</name>
<reference evidence="2" key="1">
    <citation type="journal article" date="2019" name="Int. J. Syst. Evol. Microbiol.">
        <title>The Global Catalogue of Microorganisms (GCM) 10K type strain sequencing project: providing services to taxonomists for standard genome sequencing and annotation.</title>
        <authorList>
            <consortium name="The Broad Institute Genomics Platform"/>
            <consortium name="The Broad Institute Genome Sequencing Center for Infectious Disease"/>
            <person name="Wu L."/>
            <person name="Ma J."/>
        </authorList>
    </citation>
    <scope>NUCLEOTIDE SEQUENCE [LARGE SCALE GENOMIC DNA]</scope>
    <source>
        <strain evidence="2">CCUG 53915</strain>
    </source>
</reference>
<dbReference type="CDD" id="cd11527">
    <property type="entry name" value="NTP-PPase_dUTPase"/>
    <property type="match status" value="1"/>
</dbReference>
<evidence type="ECO:0000313" key="2">
    <source>
        <dbReference type="Proteomes" id="UP001597231"/>
    </source>
</evidence>
<protein>
    <submittedName>
        <fullName evidence="1">dUTP diphosphatase</fullName>
        <ecNumber evidence="1">3.6.1.23</ecNumber>
    </submittedName>
</protein>
<accession>A0ABW3U5R9</accession>
<dbReference type="EC" id="3.6.1.23" evidence="1"/>
<dbReference type="EMBL" id="JBHTLT010000132">
    <property type="protein sequence ID" value="MFD1206922.1"/>
    <property type="molecule type" value="Genomic_DNA"/>
</dbReference>
<dbReference type="SUPFAM" id="SSF101386">
    <property type="entry name" value="all-alpha NTP pyrophosphatases"/>
    <property type="match status" value="1"/>
</dbReference>
<keyword evidence="2" id="KW-1185">Reference proteome</keyword>
<dbReference type="Proteomes" id="UP001597231">
    <property type="component" value="Unassembled WGS sequence"/>
</dbReference>
<dbReference type="RefSeq" id="WP_336823448.1">
    <property type="nucleotide sequence ID" value="NZ_JBHTLT010000132.1"/>
</dbReference>
<keyword evidence="1" id="KW-0378">Hydrolase</keyword>
<dbReference type="InterPro" id="IPR014871">
    <property type="entry name" value="dUTPase/dCTP_pyrophosphatase"/>
</dbReference>
<evidence type="ECO:0000313" key="1">
    <source>
        <dbReference type="EMBL" id="MFD1206922.1"/>
    </source>
</evidence>
<dbReference type="Gene3D" id="1.10.4010.10">
    <property type="entry name" value="Type II deoxyuridine triphosphatase"/>
    <property type="match status" value="1"/>
</dbReference>
<gene>
    <name evidence="1" type="ORF">ACFQ38_17630</name>
</gene>
<dbReference type="Pfam" id="PF08761">
    <property type="entry name" value="dUTPase_2"/>
    <property type="match status" value="1"/>
</dbReference>
<organism evidence="1 2">
    <name type="scientific">Sporosarcina contaminans</name>
    <dbReference type="NCBI Taxonomy" id="633403"/>
    <lineage>
        <taxon>Bacteria</taxon>
        <taxon>Bacillati</taxon>
        <taxon>Bacillota</taxon>
        <taxon>Bacilli</taxon>
        <taxon>Bacillales</taxon>
        <taxon>Caryophanaceae</taxon>
        <taxon>Sporosarcina</taxon>
    </lineage>
</organism>
<sequence>MQLSTLFSMQRELDTFIEKNQQVNKDVFFEKGLALLVELSELANESRCFKFWSTKGPSEKDVILEEYVDSIHFLLSLGIEIGLDSLSEWPEDEEVIGDLTHLFIETSNAIHQFLLKKDMVSYKKVWVHYGGIAKKLCFTYDEIINAYIEKNEENYKRQHSGY</sequence>
<dbReference type="GO" id="GO:0004170">
    <property type="term" value="F:dUTP diphosphatase activity"/>
    <property type="evidence" value="ECO:0007669"/>
    <property type="project" value="UniProtKB-EC"/>
</dbReference>